<accession>A0A6J5EZL1</accession>
<gene>
    <name evidence="1" type="ORF">LMG29739_05787</name>
</gene>
<dbReference type="RefSeq" id="WP_175114918.1">
    <property type="nucleotide sequence ID" value="NZ_CADIKF010000071.1"/>
</dbReference>
<name>A0A6J5EZL1_9BURK</name>
<evidence type="ECO:0000313" key="2">
    <source>
        <dbReference type="Proteomes" id="UP000494329"/>
    </source>
</evidence>
<keyword evidence="2" id="KW-1185">Reference proteome</keyword>
<evidence type="ECO:0000313" key="1">
    <source>
        <dbReference type="EMBL" id="CAB3770456.1"/>
    </source>
</evidence>
<reference evidence="1 2" key="1">
    <citation type="submission" date="2020-04" db="EMBL/GenBank/DDBJ databases">
        <authorList>
            <person name="De Canck E."/>
        </authorList>
    </citation>
    <scope>NUCLEOTIDE SEQUENCE [LARGE SCALE GENOMIC DNA]</scope>
    <source>
        <strain evidence="1 2">LMG 29739</strain>
    </source>
</reference>
<proteinExistence type="predicted"/>
<protein>
    <submittedName>
        <fullName evidence="1">Uncharacterized protein</fullName>
    </submittedName>
</protein>
<sequence>MSTEKKPLFELTPLELDDELSCMFTPFNDSHPIRCEVGAALMAAHVATQRLALRSLDESLAGVGADTHAALATLFE</sequence>
<dbReference type="AlphaFoldDB" id="A0A6J5EZL1"/>
<dbReference type="Proteomes" id="UP000494329">
    <property type="component" value="Unassembled WGS sequence"/>
</dbReference>
<organism evidence="1 2">
    <name type="scientific">Paraburkholderia solisilvae</name>
    <dbReference type="NCBI Taxonomy" id="624376"/>
    <lineage>
        <taxon>Bacteria</taxon>
        <taxon>Pseudomonadati</taxon>
        <taxon>Pseudomonadota</taxon>
        <taxon>Betaproteobacteria</taxon>
        <taxon>Burkholderiales</taxon>
        <taxon>Burkholderiaceae</taxon>
        <taxon>Paraburkholderia</taxon>
    </lineage>
</organism>
<dbReference type="EMBL" id="CADIKF010000071">
    <property type="protein sequence ID" value="CAB3770456.1"/>
    <property type="molecule type" value="Genomic_DNA"/>
</dbReference>